<reference evidence="3" key="1">
    <citation type="submission" date="2018-07" db="EMBL/GenBank/DDBJ databases">
        <authorList>
            <person name="Blom J."/>
        </authorList>
    </citation>
    <scope>NUCLEOTIDE SEQUENCE [LARGE SCALE GENOMIC DNA]</scope>
    <source>
        <strain evidence="3">CCOS 864</strain>
    </source>
</reference>
<name>A0A380T2J3_9PSED</name>
<evidence type="ECO:0000256" key="1">
    <source>
        <dbReference type="SAM" id="SignalP"/>
    </source>
</evidence>
<keyword evidence="3" id="KW-1185">Reference proteome</keyword>
<feature type="signal peptide" evidence="1">
    <location>
        <begin position="1"/>
        <end position="22"/>
    </location>
</feature>
<sequence>MNTLGKCLLAAGLLGLSLGTQAYQSVYQGSLGKQAITLVIEKTNDYKHGFYFYDRYRTPIRLKRSVNNGRQLSMDELDSSGLPTARLRFYNPDDNGASKPMLGTWTAYANARQLPLELRLVADFGHQQVWPAGTPSLPQAASTERFYFQIPLADDHDRVKTIEVMDKASGKRVQTLDVGLPGCYSQGIDSVKVRLEGGSTQVLLETNSYCLGKVFEWREAKGQFEALN</sequence>
<evidence type="ECO:0008006" key="4">
    <source>
        <dbReference type="Google" id="ProtNLM"/>
    </source>
</evidence>
<evidence type="ECO:0000313" key="2">
    <source>
        <dbReference type="EMBL" id="SUQ64479.1"/>
    </source>
</evidence>
<feature type="chain" id="PRO_5016896496" description="Lipoprotein" evidence="1">
    <location>
        <begin position="23"/>
        <end position="228"/>
    </location>
</feature>
<dbReference type="Proteomes" id="UP000255177">
    <property type="component" value="Unassembled WGS sequence"/>
</dbReference>
<proteinExistence type="predicted"/>
<evidence type="ECO:0000313" key="3">
    <source>
        <dbReference type="Proteomes" id="UP000255177"/>
    </source>
</evidence>
<protein>
    <recommendedName>
        <fullName evidence="4">Lipoprotein</fullName>
    </recommendedName>
</protein>
<dbReference type="RefSeq" id="WP_115088045.1">
    <property type="nucleotide sequence ID" value="NZ_CBCSFG010000001.1"/>
</dbReference>
<keyword evidence="1" id="KW-0732">Signal</keyword>
<gene>
    <name evidence="2" type="ORF">CCOS864_03940</name>
</gene>
<organism evidence="2 3">
    <name type="scientific">Pseudomonas wadenswilerensis</name>
    <dbReference type="NCBI Taxonomy" id="1785161"/>
    <lineage>
        <taxon>Bacteria</taxon>
        <taxon>Pseudomonadati</taxon>
        <taxon>Pseudomonadota</taxon>
        <taxon>Gammaproteobacteria</taxon>
        <taxon>Pseudomonadales</taxon>
        <taxon>Pseudomonadaceae</taxon>
        <taxon>Pseudomonas</taxon>
    </lineage>
</organism>
<accession>A0A380T2J3</accession>
<dbReference type="EMBL" id="UIDD01000010">
    <property type="protein sequence ID" value="SUQ64479.1"/>
    <property type="molecule type" value="Genomic_DNA"/>
</dbReference>
<dbReference type="AlphaFoldDB" id="A0A380T2J3"/>